<name>A0ABS2E8G8_9FIRM</name>
<keyword evidence="2" id="KW-1185">Reference proteome</keyword>
<evidence type="ECO:0000313" key="2">
    <source>
        <dbReference type="Proteomes" id="UP000716906"/>
    </source>
</evidence>
<dbReference type="Proteomes" id="UP000716906">
    <property type="component" value="Unassembled WGS sequence"/>
</dbReference>
<organism evidence="1 2">
    <name type="scientific">Faecalicatena fissicatena</name>
    <dbReference type="NCBI Taxonomy" id="290055"/>
    <lineage>
        <taxon>Bacteria</taxon>
        <taxon>Bacillati</taxon>
        <taxon>Bacillota</taxon>
        <taxon>Clostridia</taxon>
        <taxon>Lachnospirales</taxon>
        <taxon>Lachnospiraceae</taxon>
        <taxon>Faecalicatena</taxon>
    </lineage>
</organism>
<dbReference type="RefSeq" id="WP_205155940.1">
    <property type="nucleotide sequence ID" value="NZ_JACLYY010000006.1"/>
</dbReference>
<reference evidence="1 2" key="1">
    <citation type="journal article" date="2021" name="Sci. Rep.">
        <title>The distribution of antibiotic resistance genes in chicken gut microbiota commensals.</title>
        <authorList>
            <person name="Juricova H."/>
            <person name="Matiasovicova J."/>
            <person name="Kubasova T."/>
            <person name="Cejkova D."/>
            <person name="Rychlik I."/>
        </authorList>
    </citation>
    <scope>NUCLEOTIDE SEQUENCE [LARGE SCALE GENOMIC DNA]</scope>
    <source>
        <strain evidence="1 2">An773</strain>
    </source>
</reference>
<accession>A0ABS2E8G8</accession>
<evidence type="ECO:0000313" key="1">
    <source>
        <dbReference type="EMBL" id="MBM6737933.1"/>
    </source>
</evidence>
<evidence type="ECO:0008006" key="3">
    <source>
        <dbReference type="Google" id="ProtNLM"/>
    </source>
</evidence>
<protein>
    <recommendedName>
        <fullName evidence="3">SWIM-type domain-containing protein</fullName>
    </recommendedName>
</protein>
<sequence length="440" mass="51014">MTEEGADMDGSLVTEEERLETVRDRAREVLAPAMVEFVKWILRSAGERNIRRIYFLARDGWPMYRAARILGRDVEPAVDCRYFCCSRYALRIPCFHLMDKREIADQVCVGGVDVTLRKILKRGGLDEKEAERTAEVMGMREELDRVLPYREILRLRESLLEGELFWRYVYSHAAKAYDTAASWIAQEGFLEPVRCAVADSGWTGSMQLTLKRLLESMNYRGKLEGFYYGLYHIPEQADPRDYHAYYFGPDGKIRRKVYFSNSLFECVFSQPEGMCVGYGRTKEGMAPVREKGRPENRALLTCVTEAVEEQAGEERKELAERTLDWHIQDPGTAQRNLARLMGSPTREEAEAFGGMAFSDDVLDADQTLAAPLSEEQIRENRFLARGLSRVGLRRDPVHESAWMEGSILLCGRHVRRHLWHNRLYKYALYYRKQMGERRKR</sequence>
<gene>
    <name evidence="1" type="ORF">H7U36_07435</name>
</gene>
<proteinExistence type="predicted"/>
<comment type="caution">
    <text evidence="1">The sequence shown here is derived from an EMBL/GenBank/DDBJ whole genome shotgun (WGS) entry which is preliminary data.</text>
</comment>
<dbReference type="EMBL" id="JACLYY010000006">
    <property type="protein sequence ID" value="MBM6737933.1"/>
    <property type="molecule type" value="Genomic_DNA"/>
</dbReference>